<dbReference type="PRINTS" id="PR00142">
    <property type="entry name" value="RECA"/>
</dbReference>
<dbReference type="InterPro" id="IPR049428">
    <property type="entry name" value="RecA-like_N"/>
</dbReference>
<dbReference type="InterPro" id="IPR003593">
    <property type="entry name" value="AAA+_ATPase"/>
</dbReference>
<name>A0A6J5NMV4_9CAUD</name>
<evidence type="ECO:0000256" key="4">
    <source>
        <dbReference type="ARBA" id="ARBA00023172"/>
    </source>
</evidence>
<dbReference type="GO" id="GO:0005524">
    <property type="term" value="F:ATP binding"/>
    <property type="evidence" value="ECO:0007669"/>
    <property type="project" value="UniProtKB-KW"/>
</dbReference>
<dbReference type="InterPro" id="IPR020587">
    <property type="entry name" value="RecA_monomer-monomer_interface"/>
</dbReference>
<evidence type="ECO:0000256" key="5">
    <source>
        <dbReference type="RuleBase" id="RU004527"/>
    </source>
</evidence>
<dbReference type="PANTHER" id="PTHR45900">
    <property type="entry name" value="RECA"/>
    <property type="match status" value="1"/>
</dbReference>
<organism evidence="8">
    <name type="scientific">uncultured Caudovirales phage</name>
    <dbReference type="NCBI Taxonomy" id="2100421"/>
    <lineage>
        <taxon>Viruses</taxon>
        <taxon>Duplodnaviria</taxon>
        <taxon>Heunggongvirae</taxon>
        <taxon>Uroviricota</taxon>
        <taxon>Caudoviricetes</taxon>
        <taxon>Peduoviridae</taxon>
        <taxon>Maltschvirus</taxon>
        <taxon>Maltschvirus maltsch</taxon>
    </lineage>
</organism>
<dbReference type="Gene3D" id="3.40.50.300">
    <property type="entry name" value="P-loop containing nucleotide triphosphate hydrolases"/>
    <property type="match status" value="1"/>
</dbReference>
<protein>
    <submittedName>
        <fullName evidence="8">RecA RecA/RadA recombinase</fullName>
    </submittedName>
</protein>
<dbReference type="InterPro" id="IPR020588">
    <property type="entry name" value="RecA_ATP-bd"/>
</dbReference>
<keyword evidence="5" id="KW-0227">DNA damage</keyword>
<dbReference type="GO" id="GO:0006281">
    <property type="term" value="P:DNA repair"/>
    <property type="evidence" value="ECO:0007669"/>
    <property type="project" value="InterPro"/>
</dbReference>
<dbReference type="GO" id="GO:0003697">
    <property type="term" value="F:single-stranded DNA binding"/>
    <property type="evidence" value="ECO:0007669"/>
    <property type="project" value="InterPro"/>
</dbReference>
<evidence type="ECO:0000256" key="1">
    <source>
        <dbReference type="ARBA" id="ARBA00009391"/>
    </source>
</evidence>
<dbReference type="InterPro" id="IPR027417">
    <property type="entry name" value="P-loop_NTPase"/>
</dbReference>
<evidence type="ECO:0000259" key="6">
    <source>
        <dbReference type="PROSITE" id="PS50162"/>
    </source>
</evidence>
<proteinExistence type="inferred from homology"/>
<dbReference type="InterPro" id="IPR013765">
    <property type="entry name" value="DNA_recomb/repair_RecA"/>
</dbReference>
<keyword evidence="2 5" id="KW-0547">Nucleotide-binding</keyword>
<evidence type="ECO:0000256" key="2">
    <source>
        <dbReference type="ARBA" id="ARBA00022741"/>
    </source>
</evidence>
<reference evidence="8" key="1">
    <citation type="submission" date="2020-04" db="EMBL/GenBank/DDBJ databases">
        <authorList>
            <person name="Chiriac C."/>
            <person name="Salcher M."/>
            <person name="Ghai R."/>
            <person name="Kavagutti S V."/>
        </authorList>
    </citation>
    <scope>NUCLEOTIDE SEQUENCE</scope>
</reference>
<comment type="similarity">
    <text evidence="1 5">Belongs to the RecA family.</text>
</comment>
<sequence length="357" mass="39120">MAIKKLTGIPEIDMIASAFAKKFGKDDILSMGPKYEKVESISTGSVSLDSILGIGGVPDDRVVEIFGPPSAGKTSLCLQVVKNYVQQKGYDRPPVWIDLERTTGLDLVESMGLDPERMIFVYPDTAEEALQLAQDLGKTGKVGVVVFDSIDAAQSEKETKRNMNEVGVADLPRLLSKALRSISKISVDNKVCYLFINQVRTNIGILYGNPETTSGGNAIPFYASVRLRVSSKPSQDQENALTMRVKVVKNKCAPALNKEASFDFVPGRGTDIYLDTVNYCKDNGIVRFAGSSVKYTKPGTDEYTLCTGGRIGMREYLIANPEFFNNLKNEILNANKRRENAIEEVVEDPSSSSDSED</sequence>
<dbReference type="GO" id="GO:0140664">
    <property type="term" value="F:ATP-dependent DNA damage sensor activity"/>
    <property type="evidence" value="ECO:0007669"/>
    <property type="project" value="InterPro"/>
</dbReference>
<dbReference type="GO" id="GO:0006310">
    <property type="term" value="P:DNA recombination"/>
    <property type="evidence" value="ECO:0007669"/>
    <property type="project" value="UniProtKB-KW"/>
</dbReference>
<evidence type="ECO:0000259" key="7">
    <source>
        <dbReference type="PROSITE" id="PS50163"/>
    </source>
</evidence>
<keyword evidence="4 5" id="KW-0233">DNA recombination</keyword>
<dbReference type="SUPFAM" id="SSF52540">
    <property type="entry name" value="P-loop containing nucleoside triphosphate hydrolases"/>
    <property type="match status" value="1"/>
</dbReference>
<evidence type="ECO:0000256" key="3">
    <source>
        <dbReference type="ARBA" id="ARBA00022840"/>
    </source>
</evidence>
<feature type="domain" description="RecA family profile 2" evidence="7">
    <location>
        <begin position="204"/>
        <end position="271"/>
    </location>
</feature>
<keyword evidence="3 5" id="KW-0067">ATP-binding</keyword>
<dbReference type="PROSITE" id="PS50162">
    <property type="entry name" value="RECA_2"/>
    <property type="match status" value="1"/>
</dbReference>
<dbReference type="EMBL" id="LR796696">
    <property type="protein sequence ID" value="CAB4160173.1"/>
    <property type="molecule type" value="Genomic_DNA"/>
</dbReference>
<keyword evidence="5" id="KW-0238">DNA-binding</keyword>
<gene>
    <name evidence="8" type="ORF">UFOVP724_99</name>
</gene>
<dbReference type="SMART" id="SM00382">
    <property type="entry name" value="AAA"/>
    <property type="match status" value="1"/>
</dbReference>
<accession>A0A6J5NMV4</accession>
<dbReference type="PROSITE" id="PS50163">
    <property type="entry name" value="RECA_3"/>
    <property type="match status" value="1"/>
</dbReference>
<dbReference type="Pfam" id="PF00154">
    <property type="entry name" value="RecA_N"/>
    <property type="match status" value="1"/>
</dbReference>
<dbReference type="PANTHER" id="PTHR45900:SF1">
    <property type="entry name" value="MITOCHONDRIAL DNA REPAIR PROTEIN RECA HOMOLOG-RELATED"/>
    <property type="match status" value="1"/>
</dbReference>
<evidence type="ECO:0000313" key="8">
    <source>
        <dbReference type="EMBL" id="CAB4160173.1"/>
    </source>
</evidence>
<feature type="domain" description="RecA family profile 1" evidence="6">
    <location>
        <begin position="37"/>
        <end position="199"/>
    </location>
</feature>